<dbReference type="Proteomes" id="UP000243975">
    <property type="component" value="Unassembled WGS sequence"/>
</dbReference>
<feature type="domain" description="Di19 C-terminal" evidence="3">
    <location>
        <begin position="124"/>
        <end position="194"/>
    </location>
</feature>
<evidence type="ECO:0000259" key="3">
    <source>
        <dbReference type="Pfam" id="PF14571"/>
    </source>
</evidence>
<dbReference type="InterPro" id="IPR008598">
    <property type="entry name" value="Di19_Zn-bd"/>
</dbReference>
<dbReference type="Gramene" id="KVI01747">
    <property type="protein sequence ID" value="KVI01747"/>
    <property type="gene ID" value="Ccrd_019974"/>
</dbReference>
<dbReference type="PANTHER" id="PTHR31875:SF26">
    <property type="entry name" value="PROTEIN DEHYDRATION-INDUCED 19-RELATED"/>
    <property type="match status" value="1"/>
</dbReference>
<dbReference type="InterPro" id="IPR033347">
    <property type="entry name" value="Di19"/>
</dbReference>
<dbReference type="STRING" id="59895.A0A103Y3C0"/>
<dbReference type="EMBL" id="LEKV01002687">
    <property type="protein sequence ID" value="KVI01747.1"/>
    <property type="molecule type" value="Genomic_DNA"/>
</dbReference>
<protein>
    <submittedName>
        <fullName evidence="4">Drought induced 19/ RING finger protein 114</fullName>
    </submittedName>
</protein>
<proteinExistence type="inferred from homology"/>
<dbReference type="AlphaFoldDB" id="A0A103Y3C0"/>
<comment type="similarity">
    <text evidence="1">Belongs to the Di19 family.</text>
</comment>
<comment type="caution">
    <text evidence="4">The sequence shown here is derived from an EMBL/GenBank/DDBJ whole genome shotgun (WGS) entry which is preliminary data.</text>
</comment>
<evidence type="ECO:0000313" key="4">
    <source>
        <dbReference type="EMBL" id="KVI01747.1"/>
    </source>
</evidence>
<evidence type="ECO:0000313" key="5">
    <source>
        <dbReference type="Proteomes" id="UP000243975"/>
    </source>
</evidence>
<dbReference type="InterPro" id="IPR027935">
    <property type="entry name" value="Di19_C"/>
</dbReference>
<sequence>MDADSWIARLSSTSRRYQHALQSRSSDTFMGFEDIEVDDDIREEIQCSFCGGYFDITCLCCHISEEHPVEAKNGICPVCAMRVGVDMVAHIALHHGNIFKMNSLTNTYMQQKRKSCRGGSISMLSLLRRELREGNLQSNSGGSSYIVSSANAAPDPLLSSFISPMGDDLVINSSKSLVEPTVVKKSTIKNLPHRYYTVYLF</sequence>
<dbReference type="Pfam" id="PF05605">
    <property type="entry name" value="zf-Di19"/>
    <property type="match status" value="1"/>
</dbReference>
<reference evidence="4 5" key="1">
    <citation type="journal article" date="2016" name="Sci. Rep.">
        <title>The genome sequence of the outbreeding globe artichoke constructed de novo incorporating a phase-aware low-pass sequencing strategy of F1 progeny.</title>
        <authorList>
            <person name="Scaglione D."/>
            <person name="Reyes-Chin-Wo S."/>
            <person name="Acquadro A."/>
            <person name="Froenicke L."/>
            <person name="Portis E."/>
            <person name="Beitel C."/>
            <person name="Tirone M."/>
            <person name="Mauro R."/>
            <person name="Lo Monaco A."/>
            <person name="Mauromicale G."/>
            <person name="Faccioli P."/>
            <person name="Cattivelli L."/>
            <person name="Rieseberg L."/>
            <person name="Michelmore R."/>
            <person name="Lanteri S."/>
        </authorList>
    </citation>
    <scope>NUCLEOTIDE SEQUENCE [LARGE SCALE GENOMIC DNA]</scope>
    <source>
        <strain evidence="4">2C</strain>
    </source>
</reference>
<evidence type="ECO:0000259" key="2">
    <source>
        <dbReference type="Pfam" id="PF05605"/>
    </source>
</evidence>
<dbReference type="PANTHER" id="PTHR31875">
    <property type="entry name" value="PROTEIN DEHYDRATION-INDUCED 19"/>
    <property type="match status" value="1"/>
</dbReference>
<dbReference type="Pfam" id="PF14571">
    <property type="entry name" value="Di19_C"/>
    <property type="match status" value="1"/>
</dbReference>
<dbReference type="OMA" id="CHIDENH"/>
<organism evidence="4 5">
    <name type="scientific">Cynara cardunculus var. scolymus</name>
    <name type="common">Globe artichoke</name>
    <name type="synonym">Cynara scolymus</name>
    <dbReference type="NCBI Taxonomy" id="59895"/>
    <lineage>
        <taxon>Eukaryota</taxon>
        <taxon>Viridiplantae</taxon>
        <taxon>Streptophyta</taxon>
        <taxon>Embryophyta</taxon>
        <taxon>Tracheophyta</taxon>
        <taxon>Spermatophyta</taxon>
        <taxon>Magnoliopsida</taxon>
        <taxon>eudicotyledons</taxon>
        <taxon>Gunneridae</taxon>
        <taxon>Pentapetalae</taxon>
        <taxon>asterids</taxon>
        <taxon>campanulids</taxon>
        <taxon>Asterales</taxon>
        <taxon>Asteraceae</taxon>
        <taxon>Carduoideae</taxon>
        <taxon>Cardueae</taxon>
        <taxon>Carduinae</taxon>
        <taxon>Cynara</taxon>
    </lineage>
</organism>
<name>A0A103Y3C0_CYNCS</name>
<gene>
    <name evidence="4" type="ORF">Ccrd_019974</name>
</gene>
<accession>A0A103Y3C0</accession>
<feature type="domain" description="Di19 zinc-binding" evidence="2">
    <location>
        <begin position="44"/>
        <end position="96"/>
    </location>
</feature>
<keyword evidence="5" id="KW-1185">Reference proteome</keyword>
<evidence type="ECO:0000256" key="1">
    <source>
        <dbReference type="ARBA" id="ARBA00007109"/>
    </source>
</evidence>